<reference evidence="2" key="1">
    <citation type="submission" date="2016-11" db="EMBL/GenBank/DDBJ databases">
        <authorList>
            <person name="Varghese N."/>
            <person name="Submissions S."/>
        </authorList>
    </citation>
    <scope>NUCLEOTIDE SEQUENCE [LARGE SCALE GENOMIC DNA]</scope>
    <source>
        <strain evidence="2">DSM 26899</strain>
    </source>
</reference>
<dbReference type="Proteomes" id="UP000184364">
    <property type="component" value="Unassembled WGS sequence"/>
</dbReference>
<dbReference type="EMBL" id="FRAV01000030">
    <property type="protein sequence ID" value="SHL97597.1"/>
    <property type="molecule type" value="Genomic_DNA"/>
</dbReference>
<gene>
    <name evidence="1" type="ORF">SAMN05444267_103012</name>
</gene>
<evidence type="ECO:0000313" key="1">
    <source>
        <dbReference type="EMBL" id="SHL97597.1"/>
    </source>
</evidence>
<name>A0A1M7F1K8_9FLAO</name>
<evidence type="ECO:0008006" key="3">
    <source>
        <dbReference type="Google" id="ProtNLM"/>
    </source>
</evidence>
<dbReference type="OrthoDB" id="1242408at2"/>
<dbReference type="STRING" id="1302687.SAMN05444267_103012"/>
<accession>A0A1M7F1K8</accession>
<keyword evidence="2" id="KW-1185">Reference proteome</keyword>
<sequence length="228" mass="26135">MNHRFLLFFIAVIISSVSVQKMNAQEKKPLMNGNILTEVKNIQKRFSDSVQRYDYKKDQVLYGQKYKAFYGEKLDNLKNLYQKIYDKEVMIGKIDPNISFKATGGIQTENNVPQTGSNPPEQVKNAPIDISEVENFQLLAELQKRLTAEFPVYLVNDYDGGTYRCHLNFMIDIDGKFKNVKYKGASDTEFGIISALFLYAIGGLGKPLLYHKKPIVQNFAQPIVLRFE</sequence>
<organism evidence="1 2">
    <name type="scientific">Chryseobacterium polytrichastri</name>
    <dbReference type="NCBI Taxonomy" id="1302687"/>
    <lineage>
        <taxon>Bacteria</taxon>
        <taxon>Pseudomonadati</taxon>
        <taxon>Bacteroidota</taxon>
        <taxon>Flavobacteriia</taxon>
        <taxon>Flavobacteriales</taxon>
        <taxon>Weeksellaceae</taxon>
        <taxon>Chryseobacterium group</taxon>
        <taxon>Chryseobacterium</taxon>
    </lineage>
</organism>
<dbReference type="RefSeq" id="WP_073295264.1">
    <property type="nucleotide sequence ID" value="NZ_FRAV01000030.1"/>
</dbReference>
<proteinExistence type="predicted"/>
<protein>
    <recommendedName>
        <fullName evidence="3">TonB protein C-terminal</fullName>
    </recommendedName>
</protein>
<evidence type="ECO:0000313" key="2">
    <source>
        <dbReference type="Proteomes" id="UP000184364"/>
    </source>
</evidence>
<dbReference type="AlphaFoldDB" id="A0A1M7F1K8"/>